<evidence type="ECO:0000256" key="4">
    <source>
        <dbReference type="ARBA" id="ARBA00022679"/>
    </source>
</evidence>
<dbReference type="SUPFAM" id="SSF53328">
    <property type="entry name" value="Formyltransferase"/>
    <property type="match status" value="1"/>
</dbReference>
<evidence type="ECO:0000256" key="7">
    <source>
        <dbReference type="ARBA" id="ARBA00041324"/>
    </source>
</evidence>
<dbReference type="InterPro" id="IPR002376">
    <property type="entry name" value="Formyl_transf_N"/>
</dbReference>
<dbReference type="GO" id="GO:0005737">
    <property type="term" value="C:cytoplasm"/>
    <property type="evidence" value="ECO:0007669"/>
    <property type="project" value="TreeGrafter"/>
</dbReference>
<dbReference type="EC" id="2.1.2.2" evidence="2"/>
<evidence type="ECO:0000313" key="12">
    <source>
        <dbReference type="Proteomes" id="UP000054144"/>
    </source>
</evidence>
<evidence type="ECO:0000256" key="6">
    <source>
        <dbReference type="ARBA" id="ARBA00038440"/>
    </source>
</evidence>
<evidence type="ECO:0000256" key="1">
    <source>
        <dbReference type="ARBA" id="ARBA00005054"/>
    </source>
</evidence>
<sequence length="229" mass="25055">MAPCRIVVLISGSGSNLQALIDAQDTPALPDTQITLVLSNRKAAYGLQRAQNANPPIPTDYLALQPYLKAHPGATRTDYDAEVARIVLAAQPDLVILAGWMHVLGDTFLEPLSAAKAPRGWSPVPVINLHPAMPGQFDGAHAIERQYAAFQEGKIPHGGAMVHRVIRDVDRGTPLLVREVPMKKDEPIEAFERRLHEMEWKIIVEGAAKALLEVHSLHSHTCLFAHDDS</sequence>
<keyword evidence="12" id="KW-1185">Reference proteome</keyword>
<comment type="pathway">
    <text evidence="1">Purine metabolism; IMP biosynthesis via de novo pathway; N(2)-formyl-N(1)-(5-phospho-D-ribosyl)glycinamide from N(1)-(5-phospho-D-ribosyl)glycinamide (10-formyl THF route): step 1/1.</text>
</comment>
<keyword evidence="4 11" id="KW-0808">Transferase</keyword>
<organism evidence="11 12">
    <name type="scientific">Fistulina hepatica ATCC 64428</name>
    <dbReference type="NCBI Taxonomy" id="1128425"/>
    <lineage>
        <taxon>Eukaryota</taxon>
        <taxon>Fungi</taxon>
        <taxon>Dikarya</taxon>
        <taxon>Basidiomycota</taxon>
        <taxon>Agaricomycotina</taxon>
        <taxon>Agaricomycetes</taxon>
        <taxon>Agaricomycetidae</taxon>
        <taxon>Agaricales</taxon>
        <taxon>Fistulinaceae</taxon>
        <taxon>Fistulina</taxon>
    </lineage>
</organism>
<accession>A0A0D7APS5</accession>
<dbReference type="OrthoDB" id="5575075at2759"/>
<dbReference type="EMBL" id="KN881627">
    <property type="protein sequence ID" value="KIY53311.1"/>
    <property type="molecule type" value="Genomic_DNA"/>
</dbReference>
<evidence type="ECO:0000256" key="9">
    <source>
        <dbReference type="ARBA" id="ARBA00047664"/>
    </source>
</evidence>
<dbReference type="InterPro" id="IPR004607">
    <property type="entry name" value="GART"/>
</dbReference>
<keyword evidence="5" id="KW-0658">Purine biosynthesis</keyword>
<evidence type="ECO:0000256" key="2">
    <source>
        <dbReference type="ARBA" id="ARBA00012254"/>
    </source>
</evidence>
<dbReference type="GO" id="GO:0006189">
    <property type="term" value="P:'de novo' IMP biosynthetic process"/>
    <property type="evidence" value="ECO:0007669"/>
    <property type="project" value="InterPro"/>
</dbReference>
<dbReference type="PANTHER" id="PTHR43369:SF2">
    <property type="entry name" value="PHOSPHORIBOSYLGLYCINAMIDE FORMYLTRANSFERASE"/>
    <property type="match status" value="1"/>
</dbReference>
<dbReference type="Pfam" id="PF00551">
    <property type="entry name" value="Formyl_trans_N"/>
    <property type="match status" value="1"/>
</dbReference>
<dbReference type="FunFam" id="3.40.50.170:FF:000009">
    <property type="entry name" value="Phosphoribosylglycinamide formyltransferase (Eurofung)"/>
    <property type="match status" value="1"/>
</dbReference>
<dbReference type="PANTHER" id="PTHR43369">
    <property type="entry name" value="PHOSPHORIBOSYLGLYCINAMIDE FORMYLTRANSFERASE"/>
    <property type="match status" value="1"/>
</dbReference>
<evidence type="ECO:0000256" key="8">
    <source>
        <dbReference type="ARBA" id="ARBA00041682"/>
    </source>
</evidence>
<dbReference type="AlphaFoldDB" id="A0A0D7APS5"/>
<dbReference type="GO" id="GO:0004644">
    <property type="term" value="F:phosphoribosylglycinamide formyltransferase activity"/>
    <property type="evidence" value="ECO:0007669"/>
    <property type="project" value="UniProtKB-EC"/>
</dbReference>
<evidence type="ECO:0000256" key="3">
    <source>
        <dbReference type="ARBA" id="ARBA00022076"/>
    </source>
</evidence>
<proteinExistence type="inferred from homology"/>
<dbReference type="Proteomes" id="UP000054144">
    <property type="component" value="Unassembled WGS sequence"/>
</dbReference>
<protein>
    <recommendedName>
        <fullName evidence="3">Phosphoribosylglycinamide formyltransferase</fullName>
        <ecNumber evidence="2">2.1.2.2</ecNumber>
    </recommendedName>
    <alternativeName>
        <fullName evidence="8">5'-phosphoribosylglycinamide transformylase</fullName>
    </alternativeName>
    <alternativeName>
        <fullName evidence="7">GAR transformylase</fullName>
    </alternativeName>
</protein>
<evidence type="ECO:0000256" key="5">
    <source>
        <dbReference type="ARBA" id="ARBA00022755"/>
    </source>
</evidence>
<comment type="catalytic activity">
    <reaction evidence="9">
        <text>N(1)-(5-phospho-beta-D-ribosyl)glycinamide + (6R)-10-formyltetrahydrofolate = N(2)-formyl-N(1)-(5-phospho-beta-D-ribosyl)glycinamide + (6S)-5,6,7,8-tetrahydrofolate + H(+)</text>
        <dbReference type="Rhea" id="RHEA:15053"/>
        <dbReference type="ChEBI" id="CHEBI:15378"/>
        <dbReference type="ChEBI" id="CHEBI:57453"/>
        <dbReference type="ChEBI" id="CHEBI:143788"/>
        <dbReference type="ChEBI" id="CHEBI:147286"/>
        <dbReference type="ChEBI" id="CHEBI:195366"/>
        <dbReference type="EC" id="2.1.2.2"/>
    </reaction>
</comment>
<reference evidence="11 12" key="1">
    <citation type="journal article" date="2015" name="Fungal Genet. Biol.">
        <title>Evolution of novel wood decay mechanisms in Agaricales revealed by the genome sequences of Fistulina hepatica and Cylindrobasidium torrendii.</title>
        <authorList>
            <person name="Floudas D."/>
            <person name="Held B.W."/>
            <person name="Riley R."/>
            <person name="Nagy L.G."/>
            <person name="Koehler G."/>
            <person name="Ransdell A.S."/>
            <person name="Younus H."/>
            <person name="Chow J."/>
            <person name="Chiniquy J."/>
            <person name="Lipzen A."/>
            <person name="Tritt A."/>
            <person name="Sun H."/>
            <person name="Haridas S."/>
            <person name="LaButti K."/>
            <person name="Ohm R.A."/>
            <person name="Kues U."/>
            <person name="Blanchette R.A."/>
            <person name="Grigoriev I.V."/>
            <person name="Minto R.E."/>
            <person name="Hibbett D.S."/>
        </authorList>
    </citation>
    <scope>NUCLEOTIDE SEQUENCE [LARGE SCALE GENOMIC DNA]</scope>
    <source>
        <strain evidence="11 12">ATCC 64428</strain>
    </source>
</reference>
<name>A0A0D7APS5_9AGAR</name>
<feature type="domain" description="Formyl transferase N-terminal" evidence="10">
    <location>
        <begin position="5"/>
        <end position="205"/>
    </location>
</feature>
<evidence type="ECO:0000259" key="10">
    <source>
        <dbReference type="Pfam" id="PF00551"/>
    </source>
</evidence>
<dbReference type="Gene3D" id="3.40.50.170">
    <property type="entry name" value="Formyl transferase, N-terminal domain"/>
    <property type="match status" value="1"/>
</dbReference>
<dbReference type="NCBIfam" id="TIGR00639">
    <property type="entry name" value="PurN"/>
    <property type="match status" value="1"/>
</dbReference>
<comment type="similarity">
    <text evidence="6">Belongs to the GART family.</text>
</comment>
<evidence type="ECO:0000313" key="11">
    <source>
        <dbReference type="EMBL" id="KIY53311.1"/>
    </source>
</evidence>
<dbReference type="InterPro" id="IPR036477">
    <property type="entry name" value="Formyl_transf_N_sf"/>
</dbReference>
<gene>
    <name evidence="11" type="ORF">FISHEDRAFT_69163</name>
</gene>